<evidence type="ECO:0000256" key="6">
    <source>
        <dbReference type="ARBA" id="ARBA00022692"/>
    </source>
</evidence>
<dbReference type="OrthoDB" id="443318at2759"/>
<dbReference type="PROSITE" id="PS00131">
    <property type="entry name" value="CARBOXYPEPT_SER_SER"/>
    <property type="match status" value="1"/>
</dbReference>
<evidence type="ECO:0000256" key="15">
    <source>
        <dbReference type="SAM" id="MobiDB-lite"/>
    </source>
</evidence>
<evidence type="ECO:0000256" key="14">
    <source>
        <dbReference type="RuleBase" id="RU361156"/>
    </source>
</evidence>
<keyword evidence="5 14" id="KW-0645">Protease</keyword>
<feature type="region of interest" description="Disordered" evidence="15">
    <location>
        <begin position="567"/>
        <end position="678"/>
    </location>
</feature>
<dbReference type="Pfam" id="PF00450">
    <property type="entry name" value="Peptidase_S10"/>
    <property type="match status" value="1"/>
</dbReference>
<evidence type="ECO:0000256" key="2">
    <source>
        <dbReference type="ARBA" id="ARBA00004393"/>
    </source>
</evidence>
<dbReference type="PRINTS" id="PR00724">
    <property type="entry name" value="CRBOXYPTASEC"/>
</dbReference>
<dbReference type="PANTHER" id="PTHR11802:SF190">
    <property type="entry name" value="PHEROMONE-PROCESSING CARBOXYPEPTIDASE KEX1"/>
    <property type="match status" value="1"/>
</dbReference>
<keyword evidence="6 16" id="KW-0812">Transmembrane</keyword>
<protein>
    <recommendedName>
        <fullName evidence="14">Carboxypeptidase</fullName>
        <ecNumber evidence="14">3.4.16.-</ecNumber>
    </recommendedName>
</protein>
<feature type="transmembrane region" description="Helical" evidence="16">
    <location>
        <begin position="510"/>
        <end position="527"/>
    </location>
</feature>
<dbReference type="GO" id="GO:0006915">
    <property type="term" value="P:apoptotic process"/>
    <property type="evidence" value="ECO:0007669"/>
    <property type="project" value="UniProtKB-KW"/>
</dbReference>
<evidence type="ECO:0000256" key="1">
    <source>
        <dbReference type="ARBA" id="ARBA00001003"/>
    </source>
</evidence>
<organism evidence="17 18">
    <name type="scientific">Wickerhamomyces pijperi</name>
    <name type="common">Yeast</name>
    <name type="synonym">Pichia pijperi</name>
    <dbReference type="NCBI Taxonomy" id="599730"/>
    <lineage>
        <taxon>Eukaryota</taxon>
        <taxon>Fungi</taxon>
        <taxon>Dikarya</taxon>
        <taxon>Ascomycota</taxon>
        <taxon>Saccharomycotina</taxon>
        <taxon>Saccharomycetes</taxon>
        <taxon>Phaffomycetales</taxon>
        <taxon>Wickerhamomycetaceae</taxon>
        <taxon>Wickerhamomyces</taxon>
    </lineage>
</organism>
<sequence>MKLNIFTSLLILGKVWALPTSSLDEPATSLEAKNFIVTTLPGLDAIPTDLVPEMYAGLLPITNSTETTDTSSELFFWKFVKPSRDSSSLVIWLNGGPGCSSMDGALMESGPFRITNDLKLAYNKGSFHEAADIIYVDQPRGTGFSYTDGEYDVDLDELALHFVQFLKNYYAVFPDDLEKDVYIAGESYAGQYIPFIAKAILDDAELSSTGVRLNGLVIGNGWIDPVAQSLSYIPYLLESKVISSSDEFFSSLLSDQERCQNAINEGAGKDSFTITICEQILNKILLYTKDTTLPEDQQCLNMYDTQLRDSYPSCGMNWPPDLKNVNPYLAQEEFVKAVNLNPSRVQKWRECDNQVSKFLKNKHSKPSINLLPDLLETLEIVLFGGDRDIICNNRGVKDSIKNMEWLGLTGFSDSLQQYEWRYDNGQVGYVQTERNLTFVEVYNSSHMVPFDKPLEARGVFDIMIKNFELKTSDDGKEFVETPVYAAASPDEDSATTPPPSSPPHKSSLPFLFYLLAVISFGALAYYYNKDRATIGRKPILRNGNQSQRQNKKKKRVSWADFVDEFDINDEQQQQQSHGSVDDGSGDMTPDLELGEVRKSGKVGQFFNTNNSSSSSSSKSQGKYSAVNGDAYEDIELDDGGNYYQEGHDDENDDDDEFDLSLGSSNADPDDVPVGGSKK</sequence>
<comment type="caution">
    <text evidence="17">The sequence shown here is derived from an EMBL/GenBank/DDBJ whole genome shotgun (WGS) entry which is preliminary data.</text>
</comment>
<dbReference type="GO" id="GO:0005802">
    <property type="term" value="C:trans-Golgi network"/>
    <property type="evidence" value="ECO:0007669"/>
    <property type="project" value="TreeGrafter"/>
</dbReference>
<dbReference type="AlphaFoldDB" id="A0A9P8Q4F8"/>
<evidence type="ECO:0000256" key="3">
    <source>
        <dbReference type="ARBA" id="ARBA00009431"/>
    </source>
</evidence>
<evidence type="ECO:0000256" key="8">
    <source>
        <dbReference type="ARBA" id="ARBA00022729"/>
    </source>
</evidence>
<dbReference type="SUPFAM" id="SSF53474">
    <property type="entry name" value="alpha/beta-Hydrolases"/>
    <property type="match status" value="1"/>
</dbReference>
<reference evidence="17" key="2">
    <citation type="submission" date="2021-01" db="EMBL/GenBank/DDBJ databases">
        <authorList>
            <person name="Schikora-Tamarit M.A."/>
        </authorList>
    </citation>
    <scope>NUCLEOTIDE SEQUENCE</scope>
    <source>
        <strain evidence="17">CBS2887</strain>
    </source>
</reference>
<comment type="catalytic activity">
    <reaction evidence="1">
        <text>Preferential release of a C-terminal arginine or lysine residue.</text>
        <dbReference type="EC" id="3.4.16.6"/>
    </reaction>
</comment>
<feature type="compositionally biased region" description="Acidic residues" evidence="15">
    <location>
        <begin position="647"/>
        <end position="658"/>
    </location>
</feature>
<keyword evidence="4 14" id="KW-0121">Carboxypeptidase</keyword>
<dbReference type="InterPro" id="IPR033124">
    <property type="entry name" value="Ser_caboxypep_his_AS"/>
</dbReference>
<keyword evidence="13" id="KW-0325">Glycoprotein</keyword>
<accession>A0A9P8Q4F8</accession>
<name>A0A9P8Q4F8_WICPI</name>
<dbReference type="Gene3D" id="3.40.50.1820">
    <property type="entry name" value="alpha/beta hydrolase"/>
    <property type="match status" value="1"/>
</dbReference>
<evidence type="ECO:0000256" key="5">
    <source>
        <dbReference type="ARBA" id="ARBA00022670"/>
    </source>
</evidence>
<evidence type="ECO:0000256" key="11">
    <source>
        <dbReference type="ARBA" id="ARBA00023034"/>
    </source>
</evidence>
<dbReference type="InterPro" id="IPR018202">
    <property type="entry name" value="Ser_caboxypep_ser_AS"/>
</dbReference>
<keyword evidence="18" id="KW-1185">Reference proteome</keyword>
<dbReference type="EC" id="3.4.16.-" evidence="14"/>
<feature type="chain" id="PRO_5040538423" description="Carboxypeptidase" evidence="14">
    <location>
        <begin position="18"/>
        <end position="678"/>
    </location>
</feature>
<evidence type="ECO:0000313" key="18">
    <source>
        <dbReference type="Proteomes" id="UP000774326"/>
    </source>
</evidence>
<keyword evidence="10 16" id="KW-1133">Transmembrane helix</keyword>
<dbReference type="Proteomes" id="UP000774326">
    <property type="component" value="Unassembled WGS sequence"/>
</dbReference>
<dbReference type="EMBL" id="JAEUBG010003340">
    <property type="protein sequence ID" value="KAH3682932.1"/>
    <property type="molecule type" value="Genomic_DNA"/>
</dbReference>
<dbReference type="PROSITE" id="PS00560">
    <property type="entry name" value="CARBOXYPEPT_SER_HIS"/>
    <property type="match status" value="1"/>
</dbReference>
<dbReference type="GO" id="GO:0006508">
    <property type="term" value="P:proteolysis"/>
    <property type="evidence" value="ECO:0007669"/>
    <property type="project" value="UniProtKB-KW"/>
</dbReference>
<evidence type="ECO:0000313" key="17">
    <source>
        <dbReference type="EMBL" id="KAH3682932.1"/>
    </source>
</evidence>
<keyword evidence="9 14" id="KW-0378">Hydrolase</keyword>
<evidence type="ECO:0000256" key="4">
    <source>
        <dbReference type="ARBA" id="ARBA00022645"/>
    </source>
</evidence>
<dbReference type="InterPro" id="IPR029058">
    <property type="entry name" value="AB_hydrolase_fold"/>
</dbReference>
<dbReference type="InterPro" id="IPR001563">
    <property type="entry name" value="Peptidase_S10"/>
</dbReference>
<keyword evidence="8 14" id="KW-0732">Signal</keyword>
<evidence type="ECO:0000256" key="7">
    <source>
        <dbReference type="ARBA" id="ARBA00022703"/>
    </source>
</evidence>
<evidence type="ECO:0000256" key="12">
    <source>
        <dbReference type="ARBA" id="ARBA00023136"/>
    </source>
</evidence>
<reference evidence="17" key="1">
    <citation type="journal article" date="2021" name="Open Biol.">
        <title>Shared evolutionary footprints suggest mitochondrial oxidative damage underlies multiple complex I losses in fungi.</title>
        <authorList>
            <person name="Schikora-Tamarit M.A."/>
            <person name="Marcet-Houben M."/>
            <person name="Nosek J."/>
            <person name="Gabaldon T."/>
        </authorList>
    </citation>
    <scope>NUCLEOTIDE SEQUENCE</scope>
    <source>
        <strain evidence="17">CBS2887</strain>
    </source>
</reference>
<dbReference type="PANTHER" id="PTHR11802">
    <property type="entry name" value="SERINE PROTEASE FAMILY S10 SERINE CARBOXYPEPTIDASE"/>
    <property type="match status" value="1"/>
</dbReference>
<dbReference type="GO" id="GO:0004185">
    <property type="term" value="F:serine-type carboxypeptidase activity"/>
    <property type="evidence" value="ECO:0007669"/>
    <property type="project" value="UniProtKB-UniRule"/>
</dbReference>
<evidence type="ECO:0000256" key="13">
    <source>
        <dbReference type="ARBA" id="ARBA00023180"/>
    </source>
</evidence>
<comment type="subcellular location">
    <subcellularLocation>
        <location evidence="2">Golgi apparatus</location>
        <location evidence="2">trans-Golgi network membrane</location>
        <topology evidence="2">Single-pass type I membrane protein</topology>
    </subcellularLocation>
</comment>
<gene>
    <name evidence="17" type="ORF">WICPIJ_006104</name>
</gene>
<keyword evidence="11" id="KW-0333">Golgi apparatus</keyword>
<evidence type="ECO:0000256" key="16">
    <source>
        <dbReference type="SAM" id="Phobius"/>
    </source>
</evidence>
<keyword evidence="7" id="KW-0053">Apoptosis</keyword>
<proteinExistence type="inferred from homology"/>
<evidence type="ECO:0000256" key="10">
    <source>
        <dbReference type="ARBA" id="ARBA00022989"/>
    </source>
</evidence>
<keyword evidence="12 16" id="KW-0472">Membrane</keyword>
<comment type="similarity">
    <text evidence="3 14">Belongs to the peptidase S10 family.</text>
</comment>
<evidence type="ECO:0000256" key="9">
    <source>
        <dbReference type="ARBA" id="ARBA00022801"/>
    </source>
</evidence>
<feature type="signal peptide" evidence="14">
    <location>
        <begin position="1"/>
        <end position="17"/>
    </location>
</feature>